<feature type="compositionally biased region" description="Basic and acidic residues" evidence="1">
    <location>
        <begin position="133"/>
        <end position="155"/>
    </location>
</feature>
<gene>
    <name evidence="2" type="ORF">DCS_07221</name>
</gene>
<feature type="compositionally biased region" description="Low complexity" evidence="1">
    <location>
        <begin position="71"/>
        <end position="85"/>
    </location>
</feature>
<dbReference type="GeneID" id="63719864"/>
<dbReference type="RefSeq" id="XP_040654610.1">
    <property type="nucleotide sequence ID" value="XM_040804506.1"/>
</dbReference>
<feature type="compositionally biased region" description="Pro residues" evidence="1">
    <location>
        <begin position="21"/>
        <end position="34"/>
    </location>
</feature>
<feature type="compositionally biased region" description="Low complexity" evidence="1">
    <location>
        <begin position="237"/>
        <end position="251"/>
    </location>
</feature>
<proteinExistence type="predicted"/>
<dbReference type="AlphaFoldDB" id="A0A151GDS9"/>
<feature type="compositionally biased region" description="Low complexity" evidence="1">
    <location>
        <begin position="300"/>
        <end position="314"/>
    </location>
</feature>
<feature type="compositionally biased region" description="Polar residues" evidence="1">
    <location>
        <begin position="325"/>
        <end position="347"/>
    </location>
</feature>
<comment type="caution">
    <text evidence="2">The sequence shown here is derived from an EMBL/GenBank/DDBJ whole genome shotgun (WGS) entry which is preliminary data.</text>
</comment>
<protein>
    <submittedName>
        <fullName evidence="2">Uncharacterized protein</fullName>
    </submittedName>
</protein>
<accession>A0A151GDS9</accession>
<dbReference type="STRING" id="98403.A0A151GDS9"/>
<feature type="region of interest" description="Disordered" evidence="1">
    <location>
        <begin position="194"/>
        <end position="416"/>
    </location>
</feature>
<feature type="region of interest" description="Disordered" evidence="1">
    <location>
        <begin position="1"/>
        <end position="155"/>
    </location>
</feature>
<feature type="compositionally biased region" description="Low complexity" evidence="1">
    <location>
        <begin position="367"/>
        <end position="376"/>
    </location>
</feature>
<dbReference type="InParanoid" id="A0A151GDS9"/>
<evidence type="ECO:0000313" key="2">
    <source>
        <dbReference type="EMBL" id="KYK55258.1"/>
    </source>
</evidence>
<keyword evidence="3" id="KW-1185">Reference proteome</keyword>
<name>A0A151GDS9_DRECN</name>
<dbReference type="Proteomes" id="UP000076580">
    <property type="component" value="Chromosome 03"/>
</dbReference>
<feature type="compositionally biased region" description="Polar residues" evidence="1">
    <location>
        <begin position="283"/>
        <end position="293"/>
    </location>
</feature>
<reference evidence="2 3" key="1">
    <citation type="journal article" date="2016" name="Sci. Rep.">
        <title>Insights into Adaptations to a Near-Obligate Nematode Endoparasitic Lifestyle from the Finished Genome of Drechmeria coniospora.</title>
        <authorList>
            <person name="Zhang L."/>
            <person name="Zhou Z."/>
            <person name="Guo Q."/>
            <person name="Fokkens L."/>
            <person name="Miskei M."/>
            <person name="Pocsi I."/>
            <person name="Zhang W."/>
            <person name="Chen M."/>
            <person name="Wang L."/>
            <person name="Sun Y."/>
            <person name="Donzelli B.G."/>
            <person name="Gibson D.M."/>
            <person name="Nelson D.R."/>
            <person name="Luo J.G."/>
            <person name="Rep M."/>
            <person name="Liu H."/>
            <person name="Yang S."/>
            <person name="Wang J."/>
            <person name="Krasnoff S.B."/>
            <person name="Xu Y."/>
            <person name="Molnar I."/>
            <person name="Lin M."/>
        </authorList>
    </citation>
    <scope>NUCLEOTIDE SEQUENCE [LARGE SCALE GENOMIC DNA]</scope>
    <source>
        <strain evidence="2 3">ARSEF 6962</strain>
    </source>
</reference>
<evidence type="ECO:0000256" key="1">
    <source>
        <dbReference type="SAM" id="MobiDB-lite"/>
    </source>
</evidence>
<evidence type="ECO:0000313" key="3">
    <source>
        <dbReference type="Proteomes" id="UP000076580"/>
    </source>
</evidence>
<feature type="compositionally biased region" description="Basic and acidic residues" evidence="1">
    <location>
        <begin position="216"/>
        <end position="228"/>
    </location>
</feature>
<organism evidence="2 3">
    <name type="scientific">Drechmeria coniospora</name>
    <name type="common">Nematophagous fungus</name>
    <name type="synonym">Meria coniospora</name>
    <dbReference type="NCBI Taxonomy" id="98403"/>
    <lineage>
        <taxon>Eukaryota</taxon>
        <taxon>Fungi</taxon>
        <taxon>Dikarya</taxon>
        <taxon>Ascomycota</taxon>
        <taxon>Pezizomycotina</taxon>
        <taxon>Sordariomycetes</taxon>
        <taxon>Hypocreomycetidae</taxon>
        <taxon>Hypocreales</taxon>
        <taxon>Ophiocordycipitaceae</taxon>
        <taxon>Drechmeria</taxon>
    </lineage>
</organism>
<sequence>MMLTHTQPSASFGYKSVHDLPTPPSTSRPSPPPLGYQEAAAYKTPKPDSRTHSPVLKLMSASHRGLPPPAAMALASQQSSSAGGPPHQPHHHSQPSAPPVHGAQHGQPWAALPPPPQQWQGAEESMKNWLVAKAEEEKTKQEEERTRQESLRLEQRRVEMDMLRASLGGGIPPPMVPLVFAGMTVGGPMHQATLEWAQQFMPPPQGQQHPPLLRSQRPDSPDHRHRDGAQPAHVQHGGPSAGAAPAQASASFGQYPGSPARPRGQTVSGAIGRLGSAMAGHGTNPSQSAQPGSASMLPYQAHAHGQAQAGQQDASTSIYFHHWQPPTSQAGSGSSNRPGTPSAASSATERESVKITAALHTEQPVEPAAGPKAAQAPKERRLLVPRAGTRTRTAGRGRSRVGGESSDAEPGRQRRLVAGRLRRRGQETFGLGHALSGPGDLGAARSVAPGAVAFPLDAWTLGANDSAS</sequence>
<feature type="compositionally biased region" description="Polar residues" evidence="1">
    <location>
        <begin position="1"/>
        <end position="10"/>
    </location>
</feature>
<dbReference type="EMBL" id="LAYC01000003">
    <property type="protein sequence ID" value="KYK55258.1"/>
    <property type="molecule type" value="Genomic_DNA"/>
</dbReference>